<evidence type="ECO:0000313" key="1">
    <source>
        <dbReference type="EMBL" id="RZV06167.1"/>
    </source>
</evidence>
<dbReference type="OrthoDB" id="325754at2157"/>
<reference evidence="1 2" key="1">
    <citation type="submission" date="2019-02" db="EMBL/GenBank/DDBJ databases">
        <title>Genomic Encyclopedia of Archaeal and Bacterial Type Strains, Phase II (KMG-II): from individual species to whole genera.</title>
        <authorList>
            <person name="Goeker M."/>
        </authorList>
    </citation>
    <scope>NUCLEOTIDE SEQUENCE [LARGE SCALE GENOMIC DNA]</scope>
    <source>
        <strain evidence="1 2">DSM 18328</strain>
    </source>
</reference>
<dbReference type="AlphaFoldDB" id="A0A482Y8H0"/>
<gene>
    <name evidence="1" type="ORF">BDK88_4126</name>
</gene>
<accession>A0A482Y8H0</accession>
<protein>
    <submittedName>
        <fullName evidence="1">Uncharacterized protein</fullName>
    </submittedName>
</protein>
<sequence length="138" mass="16096">MTNTRDDHESNAVEQHCDLETEAPYEETAVEQLPVWWSDAVEEFQEHDLPAYRPPRFADDVITPPVVDRLQSEYNAEIRFMGVGVEYRDSWGVYVDDEQIFTVDREREPAGYTRYQVTSDAFEQNVRNHFADTGDETT</sequence>
<dbReference type="EMBL" id="SHMP01000009">
    <property type="protein sequence ID" value="RZV06167.1"/>
    <property type="molecule type" value="Genomic_DNA"/>
</dbReference>
<dbReference type="RefSeq" id="WP_130501851.1">
    <property type="nucleotide sequence ID" value="NZ_SHMP01000009.1"/>
</dbReference>
<organism evidence="1 2">
    <name type="scientific">Natrinema hispanicum</name>
    <dbReference type="NCBI Taxonomy" id="392421"/>
    <lineage>
        <taxon>Archaea</taxon>
        <taxon>Methanobacteriati</taxon>
        <taxon>Methanobacteriota</taxon>
        <taxon>Stenosarchaea group</taxon>
        <taxon>Halobacteria</taxon>
        <taxon>Halobacteriales</taxon>
        <taxon>Natrialbaceae</taxon>
        <taxon>Natrinema</taxon>
    </lineage>
</organism>
<evidence type="ECO:0000313" key="2">
    <source>
        <dbReference type="Proteomes" id="UP000291097"/>
    </source>
</evidence>
<dbReference type="Proteomes" id="UP000291097">
    <property type="component" value="Unassembled WGS sequence"/>
</dbReference>
<proteinExistence type="predicted"/>
<name>A0A482Y8H0_9EURY</name>
<comment type="caution">
    <text evidence="1">The sequence shown here is derived from an EMBL/GenBank/DDBJ whole genome shotgun (WGS) entry which is preliminary data.</text>
</comment>